<dbReference type="Proteomes" id="UP000886520">
    <property type="component" value="Chromosome 10"/>
</dbReference>
<comment type="similarity">
    <text evidence="1">Belongs to the ARG7 family.</text>
</comment>
<feature type="region of interest" description="Disordered" evidence="2">
    <location>
        <begin position="29"/>
        <end position="58"/>
    </location>
</feature>
<protein>
    <submittedName>
        <fullName evidence="3">Uncharacterized protein</fullName>
    </submittedName>
</protein>
<comment type="caution">
    <text evidence="3">The sequence shown here is derived from an EMBL/GenBank/DDBJ whole genome shotgun (WGS) entry which is preliminary data.</text>
</comment>
<accession>A0A9D4ZG31</accession>
<proteinExistence type="inferred from homology"/>
<dbReference type="AlphaFoldDB" id="A0A9D4ZG31"/>
<sequence length="129" mass="14354">MDSLLTLAAGNSPNANPLYEPLHSSSIAHDEHLQAAGRPHLPRSRSCSSEEELHMSDQSEECMNFPKGFLPVLLGPDYSTCYVIRTALLAHPLVAPVLHMSAREFGYAEYKGSPFRRAAGEHRHQVQRF</sequence>
<name>A0A9D4ZG31_ADICA</name>
<dbReference type="InterPro" id="IPR003676">
    <property type="entry name" value="SAUR_fam"/>
</dbReference>
<evidence type="ECO:0000313" key="4">
    <source>
        <dbReference type="Proteomes" id="UP000886520"/>
    </source>
</evidence>
<dbReference type="EMBL" id="JABFUD020000010">
    <property type="protein sequence ID" value="KAI5074139.1"/>
    <property type="molecule type" value="Genomic_DNA"/>
</dbReference>
<dbReference type="GO" id="GO:0009733">
    <property type="term" value="P:response to auxin"/>
    <property type="evidence" value="ECO:0007669"/>
    <property type="project" value="InterPro"/>
</dbReference>
<keyword evidence="4" id="KW-1185">Reference proteome</keyword>
<evidence type="ECO:0000256" key="2">
    <source>
        <dbReference type="SAM" id="MobiDB-lite"/>
    </source>
</evidence>
<evidence type="ECO:0000313" key="3">
    <source>
        <dbReference type="EMBL" id="KAI5074139.1"/>
    </source>
</evidence>
<reference evidence="3" key="1">
    <citation type="submission" date="2021-01" db="EMBL/GenBank/DDBJ databases">
        <title>Adiantum capillus-veneris genome.</title>
        <authorList>
            <person name="Fang Y."/>
            <person name="Liao Q."/>
        </authorList>
    </citation>
    <scope>NUCLEOTIDE SEQUENCE</scope>
    <source>
        <strain evidence="3">H3</strain>
        <tissue evidence="3">Leaf</tissue>
    </source>
</reference>
<evidence type="ECO:0000256" key="1">
    <source>
        <dbReference type="ARBA" id="ARBA00006974"/>
    </source>
</evidence>
<organism evidence="3 4">
    <name type="scientific">Adiantum capillus-veneris</name>
    <name type="common">Maidenhair fern</name>
    <dbReference type="NCBI Taxonomy" id="13818"/>
    <lineage>
        <taxon>Eukaryota</taxon>
        <taxon>Viridiplantae</taxon>
        <taxon>Streptophyta</taxon>
        <taxon>Embryophyta</taxon>
        <taxon>Tracheophyta</taxon>
        <taxon>Polypodiopsida</taxon>
        <taxon>Polypodiidae</taxon>
        <taxon>Polypodiales</taxon>
        <taxon>Pteridineae</taxon>
        <taxon>Pteridaceae</taxon>
        <taxon>Vittarioideae</taxon>
        <taxon>Adiantum</taxon>
    </lineage>
</organism>
<gene>
    <name evidence="3" type="ORF">GOP47_0010100</name>
</gene>
<dbReference type="Pfam" id="PF02519">
    <property type="entry name" value="Auxin_inducible"/>
    <property type="match status" value="1"/>
</dbReference>